<feature type="transmembrane region" description="Helical" evidence="1">
    <location>
        <begin position="12"/>
        <end position="32"/>
    </location>
</feature>
<evidence type="ECO:0000313" key="3">
    <source>
        <dbReference type="EMBL" id="PXY24022.1"/>
    </source>
</evidence>
<keyword evidence="1" id="KW-0472">Membrane</keyword>
<dbReference type="Gene3D" id="1.10.287.70">
    <property type="match status" value="1"/>
</dbReference>
<evidence type="ECO:0000313" key="4">
    <source>
        <dbReference type="Proteomes" id="UP000247892"/>
    </source>
</evidence>
<reference evidence="3 4" key="1">
    <citation type="submission" date="2016-07" db="EMBL/GenBank/DDBJ databases">
        <title>Draft genome sequence of Prauserella sp. YIM 121212, isolated from alkaline soil.</title>
        <authorList>
            <person name="Ruckert C."/>
            <person name="Albersmeier A."/>
            <person name="Jiang C.-L."/>
            <person name="Jiang Y."/>
            <person name="Kalinowski J."/>
            <person name="Schneider O."/>
            <person name="Winkler A."/>
            <person name="Zotchev S.B."/>
        </authorList>
    </citation>
    <scope>NUCLEOTIDE SEQUENCE [LARGE SCALE GENOMIC DNA]</scope>
    <source>
        <strain evidence="3 4">YIM 121212</strain>
    </source>
</reference>
<protein>
    <recommendedName>
        <fullName evidence="2">Potassium channel domain-containing protein</fullName>
    </recommendedName>
</protein>
<sequence>MSRARSERGRQATLALLRSTCAVAALVTVYYLAPLNATPDAGTWLRFALGLGAFAALVTWQIRGILSAPMPVVRGVQTIAVSLPLLLLVFASVYVVISTEWPASFTEPLDHSDALYFTVTVFATVGFGDIAPVSELARLLTTAQMVVGLVAVGVVAKLVVNAVRIAVQRRTPEHDGPQGHDEPIRGG</sequence>
<feature type="transmembrane region" description="Helical" evidence="1">
    <location>
        <begin position="139"/>
        <end position="160"/>
    </location>
</feature>
<evidence type="ECO:0000259" key="2">
    <source>
        <dbReference type="Pfam" id="PF07885"/>
    </source>
</evidence>
<dbReference type="AlphaFoldDB" id="A0A318LH02"/>
<evidence type="ECO:0000256" key="1">
    <source>
        <dbReference type="SAM" id="Phobius"/>
    </source>
</evidence>
<proteinExistence type="predicted"/>
<keyword evidence="4" id="KW-1185">Reference proteome</keyword>
<keyword evidence="1" id="KW-1133">Transmembrane helix</keyword>
<keyword evidence="1" id="KW-0812">Transmembrane</keyword>
<dbReference type="RefSeq" id="WP_110341866.1">
    <property type="nucleotide sequence ID" value="NZ_MASU01000013.1"/>
</dbReference>
<feature type="transmembrane region" description="Helical" evidence="1">
    <location>
        <begin position="44"/>
        <end position="66"/>
    </location>
</feature>
<dbReference type="InterPro" id="IPR013099">
    <property type="entry name" value="K_chnl_dom"/>
</dbReference>
<comment type="caution">
    <text evidence="3">The sequence shown here is derived from an EMBL/GenBank/DDBJ whole genome shotgun (WGS) entry which is preliminary data.</text>
</comment>
<dbReference type="EMBL" id="MASU01000013">
    <property type="protein sequence ID" value="PXY24022.1"/>
    <property type="molecule type" value="Genomic_DNA"/>
</dbReference>
<gene>
    <name evidence="3" type="ORF">BA062_27580</name>
</gene>
<dbReference type="SUPFAM" id="SSF81324">
    <property type="entry name" value="Voltage-gated potassium channels"/>
    <property type="match status" value="1"/>
</dbReference>
<organism evidence="3 4">
    <name type="scientific">Prauserella flavalba</name>
    <dbReference type="NCBI Taxonomy" id="1477506"/>
    <lineage>
        <taxon>Bacteria</taxon>
        <taxon>Bacillati</taxon>
        <taxon>Actinomycetota</taxon>
        <taxon>Actinomycetes</taxon>
        <taxon>Pseudonocardiales</taxon>
        <taxon>Pseudonocardiaceae</taxon>
        <taxon>Prauserella</taxon>
    </lineage>
</organism>
<feature type="transmembrane region" description="Helical" evidence="1">
    <location>
        <begin position="78"/>
        <end position="97"/>
    </location>
</feature>
<dbReference type="Proteomes" id="UP000247892">
    <property type="component" value="Unassembled WGS sequence"/>
</dbReference>
<feature type="domain" description="Potassium channel" evidence="2">
    <location>
        <begin position="85"/>
        <end position="163"/>
    </location>
</feature>
<dbReference type="OrthoDB" id="9799090at2"/>
<accession>A0A318LH02</accession>
<dbReference type="Pfam" id="PF07885">
    <property type="entry name" value="Ion_trans_2"/>
    <property type="match status" value="1"/>
</dbReference>
<name>A0A318LH02_9PSEU</name>